<dbReference type="InterPro" id="IPR005334">
    <property type="entry name" value="Tctex-1-like"/>
</dbReference>
<reference evidence="2" key="1">
    <citation type="submission" date="2017-02" db="UniProtKB">
        <authorList>
            <consortium name="WormBaseParasite"/>
        </authorList>
    </citation>
    <scope>IDENTIFICATION</scope>
</reference>
<accession>A0A0M3I9R7</accession>
<proteinExistence type="predicted"/>
<organism evidence="1 2">
    <name type="scientific">Ascaris lumbricoides</name>
    <name type="common">Giant roundworm</name>
    <dbReference type="NCBI Taxonomy" id="6252"/>
    <lineage>
        <taxon>Eukaryota</taxon>
        <taxon>Metazoa</taxon>
        <taxon>Ecdysozoa</taxon>
        <taxon>Nematoda</taxon>
        <taxon>Chromadorea</taxon>
        <taxon>Rhabditida</taxon>
        <taxon>Spirurina</taxon>
        <taxon>Ascaridomorpha</taxon>
        <taxon>Ascaridoidea</taxon>
        <taxon>Ascarididae</taxon>
        <taxon>Ascaris</taxon>
    </lineage>
</organism>
<sequence length="61" mass="6912">MDTSGFIIRPTNQNKFRSILGKRILEETLNENLAGRSYESDDVQTLSDSLAVNIREKLKGK</sequence>
<dbReference type="WBParaSite" id="ALUE_0001423401-mRNA-1">
    <property type="protein sequence ID" value="ALUE_0001423401-mRNA-1"/>
    <property type="gene ID" value="ALUE_0001423401"/>
</dbReference>
<name>A0A0M3I9R7_ASCLU</name>
<dbReference type="Pfam" id="PF03645">
    <property type="entry name" value="Tctex-1"/>
    <property type="match status" value="1"/>
</dbReference>
<keyword evidence="1" id="KW-1185">Reference proteome</keyword>
<protein>
    <submittedName>
        <fullName evidence="2">CopG family transcriptional regulator</fullName>
    </submittedName>
</protein>
<dbReference type="AlphaFoldDB" id="A0A0M3I9R7"/>
<evidence type="ECO:0000313" key="1">
    <source>
        <dbReference type="Proteomes" id="UP000036681"/>
    </source>
</evidence>
<evidence type="ECO:0000313" key="2">
    <source>
        <dbReference type="WBParaSite" id="ALUE_0001423401-mRNA-1"/>
    </source>
</evidence>
<dbReference type="Proteomes" id="UP000036681">
    <property type="component" value="Unplaced"/>
</dbReference>